<reference evidence="2" key="1">
    <citation type="submission" date="2020-05" db="EMBL/GenBank/DDBJ databases">
        <title>Phylogenomic resolution of chytrid fungi.</title>
        <authorList>
            <person name="Stajich J.E."/>
            <person name="Amses K."/>
            <person name="Simmons R."/>
            <person name="Seto K."/>
            <person name="Myers J."/>
            <person name="Bonds A."/>
            <person name="Quandt C.A."/>
            <person name="Barry K."/>
            <person name="Liu P."/>
            <person name="Grigoriev I."/>
            <person name="Longcore J.E."/>
            <person name="James T.Y."/>
        </authorList>
    </citation>
    <scope>NUCLEOTIDE SEQUENCE</scope>
    <source>
        <strain evidence="2">JEL0513</strain>
    </source>
</reference>
<proteinExistence type="predicted"/>
<feature type="region of interest" description="Disordered" evidence="1">
    <location>
        <begin position="66"/>
        <end position="113"/>
    </location>
</feature>
<dbReference type="Proteomes" id="UP001211907">
    <property type="component" value="Unassembled WGS sequence"/>
</dbReference>
<sequence length="781" mass="82761">MKKTVYTLEMDVRLLRAIEAIGPHVVASRRESGARWERVAAALAGTVISALQTVTVPSAMARGGAADTNACVSSPPASDRDNAHTNVSDGDDDGDDGDDGDNDEEPVNADGGGVCFDFSDITSINTNNRFDGTNSSATNPSNGANKLSASTTAHSVRTRLRNLASRWLYCATHGLPFSMPKQAQTADSSISVSSLVQERDHMLAAIVKEIEQASDSKKAVAEEAILSASLPLAAQVAAAKSAKIEATLQENSASSQLNSRTRYTVAQRLEAVARAKDIGVNKAAKEFGINKSLISRWIKSAESWDASEMGATTLSATGINNILLSSPLPSIGTSPICSENVGGTALSLLKKRVAKKPSLSTATSHDDDNNHNHDDHKLQFISGLEFDLFDNTTPENSFLIGNNLDIYSSENSRKRMFGQKNTQPVNKRSRSKDVEQTMTLFPVESMPTTIITPPITSTVTTSKIIHIETSNICVTDELILQNNTTVCDHCNLKNDGTNSSYYSGYTDEKRCDCVINDIVYTNTDSNTVVDWSAVVSAGALAVVAAAGVAAISMNGDISISGGGESAVDCSSGSSCATLSQRSGSCSGRSSQENSPMVSMNNVMVSGRGSDVFDKNTSAVMHGSPLEYQLQIKSAVAAENLHLLTYEANSNLASGVCAISTNSIIGRQLDGNVDEEEAHLFDDVILEPEDEGQEAEKKTAANNSCNVGSTDSVGGSGGNDQSLQSLSQELDRNVCESIMFPMLSLSDMDGNPIWPSMQGTIDDVVSGNYGVGDEASFFQLLE</sequence>
<keyword evidence="3" id="KW-1185">Reference proteome</keyword>
<evidence type="ECO:0000313" key="3">
    <source>
        <dbReference type="Proteomes" id="UP001211907"/>
    </source>
</evidence>
<evidence type="ECO:0000313" key="2">
    <source>
        <dbReference type="EMBL" id="KAJ3130319.1"/>
    </source>
</evidence>
<dbReference type="AlphaFoldDB" id="A0AAD5T4C1"/>
<accession>A0AAD5T4C1</accession>
<comment type="caution">
    <text evidence="2">The sequence shown here is derived from an EMBL/GenBank/DDBJ whole genome shotgun (WGS) entry which is preliminary data.</text>
</comment>
<feature type="region of interest" description="Disordered" evidence="1">
    <location>
        <begin position="130"/>
        <end position="152"/>
    </location>
</feature>
<evidence type="ECO:0000256" key="1">
    <source>
        <dbReference type="SAM" id="MobiDB-lite"/>
    </source>
</evidence>
<dbReference type="EMBL" id="JADGJH010000390">
    <property type="protein sequence ID" value="KAJ3130319.1"/>
    <property type="molecule type" value="Genomic_DNA"/>
</dbReference>
<dbReference type="InterPro" id="IPR009057">
    <property type="entry name" value="Homeodomain-like_sf"/>
</dbReference>
<organism evidence="2 3">
    <name type="scientific">Physocladia obscura</name>
    <dbReference type="NCBI Taxonomy" id="109957"/>
    <lineage>
        <taxon>Eukaryota</taxon>
        <taxon>Fungi</taxon>
        <taxon>Fungi incertae sedis</taxon>
        <taxon>Chytridiomycota</taxon>
        <taxon>Chytridiomycota incertae sedis</taxon>
        <taxon>Chytridiomycetes</taxon>
        <taxon>Chytridiales</taxon>
        <taxon>Chytriomycetaceae</taxon>
        <taxon>Physocladia</taxon>
    </lineage>
</organism>
<gene>
    <name evidence="2" type="ORF">HK100_008122</name>
</gene>
<protein>
    <submittedName>
        <fullName evidence="2">Uncharacterized protein</fullName>
    </submittedName>
</protein>
<feature type="compositionally biased region" description="Acidic residues" evidence="1">
    <location>
        <begin position="89"/>
        <end position="107"/>
    </location>
</feature>
<name>A0AAD5T4C1_9FUNG</name>
<dbReference type="SUPFAM" id="SSF46689">
    <property type="entry name" value="Homeodomain-like"/>
    <property type="match status" value="1"/>
</dbReference>
<feature type="region of interest" description="Disordered" evidence="1">
    <location>
        <begin position="688"/>
        <end position="725"/>
    </location>
</feature>